<dbReference type="EMBL" id="JACKTY010000013">
    <property type="protein sequence ID" value="MCV7225282.1"/>
    <property type="molecule type" value="Genomic_DNA"/>
</dbReference>
<evidence type="ECO:0000313" key="1">
    <source>
        <dbReference type="EMBL" id="MCV7225282.1"/>
    </source>
</evidence>
<gene>
    <name evidence="1" type="ORF">H7J73_04440</name>
</gene>
<comment type="caution">
    <text evidence="1">The sequence shown here is derived from an EMBL/GenBank/DDBJ whole genome shotgun (WGS) entry which is preliminary data.</text>
</comment>
<reference evidence="1 2" key="1">
    <citation type="journal article" date="2022" name="BMC Genomics">
        <title>Comparative genome analysis of mycobacteria focusing on tRNA and non-coding RNA.</title>
        <authorList>
            <person name="Behra P.R.K."/>
            <person name="Pettersson B.M.F."/>
            <person name="Ramesh M."/>
            <person name="Das S."/>
            <person name="Dasgupta S."/>
            <person name="Kirsebom L.A."/>
        </authorList>
    </citation>
    <scope>NUCLEOTIDE SEQUENCE [LARGE SCALE GENOMIC DNA]</scope>
    <source>
        <strain evidence="1 2">DSM 44078</strain>
    </source>
</reference>
<protein>
    <submittedName>
        <fullName evidence="1">Uncharacterized protein</fullName>
    </submittedName>
</protein>
<dbReference type="RefSeq" id="WP_264066050.1">
    <property type="nucleotide sequence ID" value="NZ_JACKTY010000013.1"/>
</dbReference>
<organism evidence="1 2">
    <name type="scientific">Mycolicibacterium komossense</name>
    <dbReference type="NCBI Taxonomy" id="1779"/>
    <lineage>
        <taxon>Bacteria</taxon>
        <taxon>Bacillati</taxon>
        <taxon>Actinomycetota</taxon>
        <taxon>Actinomycetes</taxon>
        <taxon>Mycobacteriales</taxon>
        <taxon>Mycobacteriaceae</taxon>
        <taxon>Mycolicibacterium</taxon>
    </lineage>
</organism>
<accession>A0ABT3C723</accession>
<proteinExistence type="predicted"/>
<dbReference type="Proteomes" id="UP001526201">
    <property type="component" value="Unassembled WGS sequence"/>
</dbReference>
<name>A0ABT3C723_9MYCO</name>
<evidence type="ECO:0000313" key="2">
    <source>
        <dbReference type="Proteomes" id="UP001526201"/>
    </source>
</evidence>
<sequence>MSADGFWDSPQGHEYRQMWRRMTTAFGVVATRPRAKGSSRAAQERDLIEAAAREFEHAYRGGSWPRQRADVALDVWAVGMKDTPQPQNFAKRLLDQLGTVDGRTPIVYRDDRQVTMLYVRVDEIASATPTIHFAAQRAAVIRDEIRRGPADEARQQQFHERQRELEDALERAQDWVTDYRGDTSEVGKKFLSPVPEK</sequence>
<keyword evidence="2" id="KW-1185">Reference proteome</keyword>